<evidence type="ECO:0000259" key="5">
    <source>
        <dbReference type="PROSITE" id="PS50893"/>
    </source>
</evidence>
<dbReference type="AlphaFoldDB" id="A0A6J7ECV0"/>
<evidence type="ECO:0000256" key="1">
    <source>
        <dbReference type="ARBA" id="ARBA00005417"/>
    </source>
</evidence>
<dbReference type="NCBIfam" id="TIGR01727">
    <property type="entry name" value="oligo_HPY"/>
    <property type="match status" value="1"/>
</dbReference>
<dbReference type="GO" id="GO:0005524">
    <property type="term" value="F:ATP binding"/>
    <property type="evidence" value="ECO:0007669"/>
    <property type="project" value="UniProtKB-KW"/>
</dbReference>
<evidence type="ECO:0000256" key="2">
    <source>
        <dbReference type="ARBA" id="ARBA00022448"/>
    </source>
</evidence>
<evidence type="ECO:0000313" key="6">
    <source>
        <dbReference type="EMBL" id="CAB4807165.1"/>
    </source>
</evidence>
<comment type="similarity">
    <text evidence="1">Belongs to the ABC transporter superfamily.</text>
</comment>
<dbReference type="CDD" id="cd03257">
    <property type="entry name" value="ABC_NikE_OppD_transporters"/>
    <property type="match status" value="1"/>
</dbReference>
<dbReference type="EMBL" id="CAFAAY010000005">
    <property type="protein sequence ID" value="CAB4807165.1"/>
    <property type="molecule type" value="Genomic_DNA"/>
</dbReference>
<gene>
    <name evidence="6" type="ORF">UFOPK3124_00141</name>
    <name evidence="7" type="ORF">UFOPK3480_00386</name>
    <name evidence="8" type="ORF">UFOPK4165_00128</name>
</gene>
<keyword evidence="3" id="KW-0547">Nucleotide-binding</keyword>
<evidence type="ECO:0000313" key="8">
    <source>
        <dbReference type="EMBL" id="CAB5024001.1"/>
    </source>
</evidence>
<evidence type="ECO:0000256" key="3">
    <source>
        <dbReference type="ARBA" id="ARBA00022741"/>
    </source>
</evidence>
<dbReference type="SUPFAM" id="SSF52540">
    <property type="entry name" value="P-loop containing nucleoside triphosphate hydrolases"/>
    <property type="match status" value="1"/>
</dbReference>
<keyword evidence="4" id="KW-0067">ATP-binding</keyword>
<accession>A0A6J7ECV0</accession>
<proteinExistence type="inferred from homology"/>
<evidence type="ECO:0000313" key="7">
    <source>
        <dbReference type="EMBL" id="CAB4880856.1"/>
    </source>
</evidence>
<dbReference type="PANTHER" id="PTHR43776:SF7">
    <property type="entry name" value="D,D-DIPEPTIDE TRANSPORT ATP-BINDING PROTEIN DDPF-RELATED"/>
    <property type="match status" value="1"/>
</dbReference>
<keyword evidence="2" id="KW-0813">Transport</keyword>
<name>A0A6J7ECV0_9ZZZZ</name>
<organism evidence="7">
    <name type="scientific">freshwater metagenome</name>
    <dbReference type="NCBI Taxonomy" id="449393"/>
    <lineage>
        <taxon>unclassified sequences</taxon>
        <taxon>metagenomes</taxon>
        <taxon>ecological metagenomes</taxon>
    </lineage>
</organism>
<dbReference type="InterPro" id="IPR003439">
    <property type="entry name" value="ABC_transporter-like_ATP-bd"/>
</dbReference>
<feature type="domain" description="ABC transporter" evidence="5">
    <location>
        <begin position="9"/>
        <end position="256"/>
    </location>
</feature>
<dbReference type="PANTHER" id="PTHR43776">
    <property type="entry name" value="TRANSPORT ATP-BINDING PROTEIN"/>
    <property type="match status" value="1"/>
</dbReference>
<dbReference type="InterPro" id="IPR003593">
    <property type="entry name" value="AAA+_ATPase"/>
</dbReference>
<dbReference type="Gene3D" id="3.40.50.300">
    <property type="entry name" value="P-loop containing nucleotide triphosphate hydrolases"/>
    <property type="match status" value="1"/>
</dbReference>
<dbReference type="EMBL" id="CAFBLY010000018">
    <property type="protein sequence ID" value="CAB4880856.1"/>
    <property type="molecule type" value="Genomic_DNA"/>
</dbReference>
<dbReference type="InterPro" id="IPR017871">
    <property type="entry name" value="ABC_transporter-like_CS"/>
</dbReference>
<dbReference type="GO" id="GO:0055085">
    <property type="term" value="P:transmembrane transport"/>
    <property type="evidence" value="ECO:0007669"/>
    <property type="project" value="UniProtKB-ARBA"/>
</dbReference>
<dbReference type="FunFam" id="3.40.50.300:FF:000016">
    <property type="entry name" value="Oligopeptide ABC transporter ATP-binding component"/>
    <property type="match status" value="1"/>
</dbReference>
<dbReference type="Pfam" id="PF00005">
    <property type="entry name" value="ABC_tran"/>
    <property type="match status" value="1"/>
</dbReference>
<dbReference type="InterPro" id="IPR050319">
    <property type="entry name" value="ABC_transp_ATP-bind"/>
</dbReference>
<evidence type="ECO:0000256" key="4">
    <source>
        <dbReference type="ARBA" id="ARBA00022840"/>
    </source>
</evidence>
<dbReference type="PROSITE" id="PS00211">
    <property type="entry name" value="ABC_TRANSPORTER_1"/>
    <property type="match status" value="1"/>
</dbReference>
<reference evidence="7" key="1">
    <citation type="submission" date="2020-05" db="EMBL/GenBank/DDBJ databases">
        <authorList>
            <person name="Chiriac C."/>
            <person name="Salcher M."/>
            <person name="Ghai R."/>
            <person name="Kavagutti S V."/>
        </authorList>
    </citation>
    <scope>NUCLEOTIDE SEQUENCE</scope>
</reference>
<dbReference type="PROSITE" id="PS50893">
    <property type="entry name" value="ABC_TRANSPORTER_2"/>
    <property type="match status" value="1"/>
</dbReference>
<sequence length="336" mass="36176">MTMNQIPLVEVTDLKVYFKGSAGILKSRDIKAVDGVSFTISKGETLGIAGESGSGKSTLARSLIGINKPTSGSIAINGTQISSFKNSALRPIRKKLQMVFQDPYDSLDPRFTIFESISEGLQIRNLAKSEIKDEIANLLQTVKLPVSLASRYPKELSGGQRQRVAIARALATKPDLIICDEAVAALDVSVRAQILNLLQDIQQESGISYLFISHDLSTLRYISKNVAIMYAGKIVEIGSSDNVLTHPQHPYTKALISAVPNISGKRGTKIKSVGEPPDPANLPGGCAFNVRCHDVLPQCSIETPKLLLNLNDSKVACHATANNRNSDSSKGGELHV</sequence>
<dbReference type="GO" id="GO:0016887">
    <property type="term" value="F:ATP hydrolysis activity"/>
    <property type="evidence" value="ECO:0007669"/>
    <property type="project" value="InterPro"/>
</dbReference>
<dbReference type="InterPro" id="IPR013563">
    <property type="entry name" value="Oligopep_ABC_C"/>
</dbReference>
<dbReference type="SMART" id="SM00382">
    <property type="entry name" value="AAA"/>
    <property type="match status" value="1"/>
</dbReference>
<protein>
    <submittedName>
        <fullName evidence="7">Unannotated protein</fullName>
    </submittedName>
</protein>
<dbReference type="EMBL" id="CAFBPV010000004">
    <property type="protein sequence ID" value="CAB5024001.1"/>
    <property type="molecule type" value="Genomic_DNA"/>
</dbReference>
<dbReference type="GO" id="GO:0015833">
    <property type="term" value="P:peptide transport"/>
    <property type="evidence" value="ECO:0007669"/>
    <property type="project" value="InterPro"/>
</dbReference>
<dbReference type="Pfam" id="PF08352">
    <property type="entry name" value="oligo_HPY"/>
    <property type="match status" value="1"/>
</dbReference>
<dbReference type="InterPro" id="IPR027417">
    <property type="entry name" value="P-loop_NTPase"/>
</dbReference>